<comment type="caution">
    <text evidence="1">The sequence shown here is derived from an EMBL/GenBank/DDBJ whole genome shotgun (WGS) entry which is preliminary data.</text>
</comment>
<reference evidence="1" key="1">
    <citation type="journal article" date="2021" name="Sci. Adv.">
        <title>The American lobster genome reveals insights on longevity, neural, and immune adaptations.</title>
        <authorList>
            <person name="Polinski J.M."/>
            <person name="Zimin A.V."/>
            <person name="Clark K.F."/>
            <person name="Kohn A.B."/>
            <person name="Sadowski N."/>
            <person name="Timp W."/>
            <person name="Ptitsyn A."/>
            <person name="Khanna P."/>
            <person name="Romanova D.Y."/>
            <person name="Williams P."/>
            <person name="Greenwood S.J."/>
            <person name="Moroz L.L."/>
            <person name="Walt D.R."/>
            <person name="Bodnar A.G."/>
        </authorList>
    </citation>
    <scope>NUCLEOTIDE SEQUENCE</scope>
    <source>
        <strain evidence="1">GMGI-L3</strain>
    </source>
</reference>
<dbReference type="Proteomes" id="UP000747542">
    <property type="component" value="Unassembled WGS sequence"/>
</dbReference>
<dbReference type="AlphaFoldDB" id="A0A8J5MY68"/>
<name>A0A8J5MY68_HOMAM</name>
<protein>
    <submittedName>
        <fullName evidence="1">Uncharacterized protein</fullName>
    </submittedName>
</protein>
<proteinExistence type="predicted"/>
<sequence length="100" mass="10758">MPSTSAWLSLLECMRWMIGPYVTDEVLPAGGTVGAVRTGEGLLSCMSPVVTRQQVRPLKSMATNFTRVGFVSVGRPGHHTHLPEGAQVLRTMITCSTSRG</sequence>
<gene>
    <name evidence="1" type="ORF">Hamer_G012838</name>
</gene>
<dbReference type="EMBL" id="JAHLQT010021643">
    <property type="protein sequence ID" value="KAG7167389.1"/>
    <property type="molecule type" value="Genomic_DNA"/>
</dbReference>
<evidence type="ECO:0000313" key="1">
    <source>
        <dbReference type="EMBL" id="KAG7167389.1"/>
    </source>
</evidence>
<evidence type="ECO:0000313" key="2">
    <source>
        <dbReference type="Proteomes" id="UP000747542"/>
    </source>
</evidence>
<organism evidence="1 2">
    <name type="scientific">Homarus americanus</name>
    <name type="common">American lobster</name>
    <dbReference type="NCBI Taxonomy" id="6706"/>
    <lineage>
        <taxon>Eukaryota</taxon>
        <taxon>Metazoa</taxon>
        <taxon>Ecdysozoa</taxon>
        <taxon>Arthropoda</taxon>
        <taxon>Crustacea</taxon>
        <taxon>Multicrustacea</taxon>
        <taxon>Malacostraca</taxon>
        <taxon>Eumalacostraca</taxon>
        <taxon>Eucarida</taxon>
        <taxon>Decapoda</taxon>
        <taxon>Pleocyemata</taxon>
        <taxon>Astacidea</taxon>
        <taxon>Nephropoidea</taxon>
        <taxon>Nephropidae</taxon>
        <taxon>Homarus</taxon>
    </lineage>
</organism>
<keyword evidence="2" id="KW-1185">Reference proteome</keyword>
<accession>A0A8J5MY68</accession>